<dbReference type="EMBL" id="CP022753">
    <property type="protein sequence ID" value="ASU81875.1"/>
    <property type="molecule type" value="Genomic_DNA"/>
</dbReference>
<dbReference type="SUPFAM" id="SSF53474">
    <property type="entry name" value="alpha/beta-Hydrolases"/>
    <property type="match status" value="1"/>
</dbReference>
<evidence type="ECO:0000313" key="4">
    <source>
        <dbReference type="Proteomes" id="UP000215005"/>
    </source>
</evidence>
<dbReference type="Proteomes" id="UP000215005">
    <property type="component" value="Chromosome"/>
</dbReference>
<dbReference type="PANTHER" id="PTHR11487:SF0">
    <property type="entry name" value="S-ACYL FATTY ACID SYNTHASE THIOESTERASE, MEDIUM CHAIN"/>
    <property type="match status" value="1"/>
</dbReference>
<evidence type="ECO:0000256" key="1">
    <source>
        <dbReference type="ARBA" id="ARBA00007169"/>
    </source>
</evidence>
<dbReference type="PANTHER" id="PTHR11487">
    <property type="entry name" value="THIOESTERASE"/>
    <property type="match status" value="1"/>
</dbReference>
<keyword evidence="4" id="KW-1185">Reference proteome</keyword>
<protein>
    <submittedName>
        <fullName evidence="3">Thioesterase</fullName>
    </submittedName>
</protein>
<accession>A0A223S169</accession>
<dbReference type="RefSeq" id="WP_017621643.1">
    <property type="nucleotide sequence ID" value="NZ_ANBG01000431.1"/>
</dbReference>
<dbReference type="InterPro" id="IPR012223">
    <property type="entry name" value="TEII"/>
</dbReference>
<reference evidence="3 4" key="1">
    <citation type="submission" date="2017-08" db="EMBL/GenBank/DDBJ databases">
        <title>The complete genome sequence of Nocardiopsis gilva YIM 90087.</title>
        <authorList>
            <person name="Yin M."/>
            <person name="Tang S."/>
        </authorList>
    </citation>
    <scope>NUCLEOTIDE SEQUENCE [LARGE SCALE GENOMIC DNA]</scope>
    <source>
        <strain evidence="3 4">YIM 90087</strain>
    </source>
</reference>
<name>A0A223S169_9ACTN</name>
<gene>
    <name evidence="3" type="ORF">CDO52_02900</name>
</gene>
<dbReference type="Pfam" id="PF00975">
    <property type="entry name" value="Thioesterase"/>
    <property type="match status" value="1"/>
</dbReference>
<proteinExistence type="inferred from homology"/>
<sequence>MTSRPNHWTEVLRPAPRPDSRLIVFPHAGSGASRYLRIVSDLPEDVESVGVTLPGRDRRAGESPRTTMAAAVAAIRAELHAFPPRPTVFYGHSMGALLALATAHVSACDGVVASCSMPGTRGYPDPRRVSSPEGMAEIFALHKLPGDALQAPGLSRAQQTLAHDLSLTAEALGAVDHLRLGVPLTALAGTDDPLIPPDVLPLWATFTSGAFRERLVDGGHFFPFAPFGHGVLVDELSASLAVARSHFAVG</sequence>
<dbReference type="GO" id="GO:0008610">
    <property type="term" value="P:lipid biosynthetic process"/>
    <property type="evidence" value="ECO:0007669"/>
    <property type="project" value="TreeGrafter"/>
</dbReference>
<dbReference type="InterPro" id="IPR001031">
    <property type="entry name" value="Thioesterase"/>
</dbReference>
<dbReference type="AlphaFoldDB" id="A0A223S169"/>
<dbReference type="KEGG" id="ngv:CDO52_02900"/>
<dbReference type="InterPro" id="IPR029058">
    <property type="entry name" value="AB_hydrolase_fold"/>
</dbReference>
<comment type="similarity">
    <text evidence="1">Belongs to the thioesterase family.</text>
</comment>
<evidence type="ECO:0000259" key="2">
    <source>
        <dbReference type="Pfam" id="PF00975"/>
    </source>
</evidence>
<feature type="domain" description="Thioesterase" evidence="2">
    <location>
        <begin position="21"/>
        <end position="224"/>
    </location>
</feature>
<organism evidence="3 4">
    <name type="scientific">Nocardiopsis gilva YIM 90087</name>
    <dbReference type="NCBI Taxonomy" id="1235441"/>
    <lineage>
        <taxon>Bacteria</taxon>
        <taxon>Bacillati</taxon>
        <taxon>Actinomycetota</taxon>
        <taxon>Actinomycetes</taxon>
        <taxon>Streptosporangiales</taxon>
        <taxon>Nocardiopsidaceae</taxon>
        <taxon>Nocardiopsis</taxon>
    </lineage>
</organism>
<evidence type="ECO:0000313" key="3">
    <source>
        <dbReference type="EMBL" id="ASU81875.1"/>
    </source>
</evidence>
<dbReference type="Gene3D" id="3.40.50.1820">
    <property type="entry name" value="alpha/beta hydrolase"/>
    <property type="match status" value="1"/>
</dbReference>
<dbReference type="OrthoDB" id="8480037at2"/>